<keyword evidence="3" id="KW-1185">Reference proteome</keyword>
<organism evidence="2 3">
    <name type="scientific">Kaistia dalseonensis</name>
    <dbReference type="NCBI Taxonomy" id="410840"/>
    <lineage>
        <taxon>Bacteria</taxon>
        <taxon>Pseudomonadati</taxon>
        <taxon>Pseudomonadota</taxon>
        <taxon>Alphaproteobacteria</taxon>
        <taxon>Hyphomicrobiales</taxon>
        <taxon>Kaistiaceae</taxon>
        <taxon>Kaistia</taxon>
    </lineage>
</organism>
<name>A0ABU0HE85_9HYPH</name>
<evidence type="ECO:0000259" key="1">
    <source>
        <dbReference type="Pfam" id="PF03473"/>
    </source>
</evidence>
<comment type="caution">
    <text evidence="2">The sequence shown here is derived from an EMBL/GenBank/DDBJ whole genome shotgun (WGS) entry which is preliminary data.</text>
</comment>
<feature type="domain" description="MOSC" evidence="1">
    <location>
        <begin position="20"/>
        <end position="80"/>
    </location>
</feature>
<dbReference type="Gene3D" id="2.40.33.20">
    <property type="entry name" value="PK beta-barrel domain-like"/>
    <property type="match status" value="1"/>
</dbReference>
<gene>
    <name evidence="2" type="ORF">QO014_004217</name>
</gene>
<sequence length="93" mass="10193">METRITAGRRFEAKVDAVFIADGATIVIEGQNAPCRSAGRSTARHFPDRAGLDLLFPQKAKRQRGVVAWVEKPGTVRAGDIATVKLPEQRLHL</sequence>
<dbReference type="InterPro" id="IPR005302">
    <property type="entry name" value="MoCF_Sase_C"/>
</dbReference>
<proteinExistence type="predicted"/>
<dbReference type="Proteomes" id="UP001241603">
    <property type="component" value="Unassembled WGS sequence"/>
</dbReference>
<dbReference type="Pfam" id="PF03473">
    <property type="entry name" value="MOSC"/>
    <property type="match status" value="1"/>
</dbReference>
<dbReference type="EMBL" id="JAUSVO010000006">
    <property type="protein sequence ID" value="MDQ0439811.1"/>
    <property type="molecule type" value="Genomic_DNA"/>
</dbReference>
<protein>
    <recommendedName>
        <fullName evidence="1">MOSC domain-containing protein</fullName>
    </recommendedName>
</protein>
<dbReference type="SUPFAM" id="SSF50800">
    <property type="entry name" value="PK beta-barrel domain-like"/>
    <property type="match status" value="1"/>
</dbReference>
<evidence type="ECO:0000313" key="2">
    <source>
        <dbReference type="EMBL" id="MDQ0439811.1"/>
    </source>
</evidence>
<evidence type="ECO:0000313" key="3">
    <source>
        <dbReference type="Proteomes" id="UP001241603"/>
    </source>
</evidence>
<accession>A0ABU0HE85</accession>
<dbReference type="InterPro" id="IPR011037">
    <property type="entry name" value="Pyrv_Knase-like_insert_dom_sf"/>
</dbReference>
<reference evidence="2 3" key="1">
    <citation type="submission" date="2023-07" db="EMBL/GenBank/DDBJ databases">
        <title>Genomic Encyclopedia of Type Strains, Phase IV (KMG-IV): sequencing the most valuable type-strain genomes for metagenomic binning, comparative biology and taxonomic classification.</title>
        <authorList>
            <person name="Goeker M."/>
        </authorList>
    </citation>
    <scope>NUCLEOTIDE SEQUENCE [LARGE SCALE GENOMIC DNA]</scope>
    <source>
        <strain evidence="2 3">B6-8</strain>
    </source>
</reference>